<keyword evidence="3" id="KW-1185">Reference proteome</keyword>
<proteinExistence type="predicted"/>
<dbReference type="Proteomes" id="UP000436284">
    <property type="component" value="Unassembled WGS sequence"/>
</dbReference>
<dbReference type="RefSeq" id="WP_160656048.1">
    <property type="nucleotide sequence ID" value="NZ_JBHRWU010000001.1"/>
</dbReference>
<accession>A0A6N8U072</accession>
<dbReference type="Pfam" id="PF04542">
    <property type="entry name" value="Sigma70_r2"/>
    <property type="match status" value="1"/>
</dbReference>
<gene>
    <name evidence="2" type="ORF">GQ671_09285</name>
</gene>
<comment type="caution">
    <text evidence="2">The sequence shown here is derived from an EMBL/GenBank/DDBJ whole genome shotgun (WGS) entry which is preliminary data.</text>
</comment>
<dbReference type="EMBL" id="WUUK01000003">
    <property type="protein sequence ID" value="MXQ51464.1"/>
    <property type="molecule type" value="Genomic_DNA"/>
</dbReference>
<dbReference type="AlphaFoldDB" id="A0A6N8U072"/>
<feature type="domain" description="RNA polymerase sigma-70 region 2" evidence="1">
    <location>
        <begin position="41"/>
        <end position="102"/>
    </location>
</feature>
<dbReference type="InterPro" id="IPR007627">
    <property type="entry name" value="RNA_pol_sigma70_r2"/>
</dbReference>
<sequence length="211" mass="25273">MYQIAEFHFIVRENVDDTLDALAGRVRDGDISAFDQIDVELRPQISRMSYRYMDHFHEREDMEQDMMEAALRLCYRYQDGRGRYRHYLFRTLRFEMKSRMRMHGLKYYNEGIPVEDIRLQEPVDADEKDGNPINMIVREEQLQYLMHKKGVCSPLERRVLEHLGKGHGVDDVCTEFALERKSVVNTLHRIRRKRERLVLADWAEDAFDNVD</sequence>
<organism evidence="2 3">
    <name type="scientific">Salinicoccus hispanicus</name>
    <dbReference type="NCBI Taxonomy" id="157225"/>
    <lineage>
        <taxon>Bacteria</taxon>
        <taxon>Bacillati</taxon>
        <taxon>Bacillota</taxon>
        <taxon>Bacilli</taxon>
        <taxon>Bacillales</taxon>
        <taxon>Staphylococcaceae</taxon>
        <taxon>Salinicoccus</taxon>
    </lineage>
</organism>
<reference evidence="2 3" key="1">
    <citation type="submission" date="2019-12" db="EMBL/GenBank/DDBJ databases">
        <title>Salinicoccus cyprini sp. nov., isolated from gastro-intestinal tract of mirror carp, Cyprinus carpio var. specularis, collected from Gobind Sagar Reservoir, Himachal Pradesh, India.</title>
        <authorList>
            <person name="Talwar C."/>
            <person name="Singh A.K."/>
            <person name="Lal R."/>
            <person name="Negi R.K."/>
        </authorList>
    </citation>
    <scope>NUCLEOTIDE SEQUENCE [LARGE SCALE GENOMIC DNA]</scope>
    <source>
        <strain evidence="2 3">J-82</strain>
    </source>
</reference>
<dbReference type="SUPFAM" id="SSF88946">
    <property type="entry name" value="Sigma2 domain of RNA polymerase sigma factors"/>
    <property type="match status" value="1"/>
</dbReference>
<dbReference type="OrthoDB" id="2388113at2"/>
<dbReference type="InterPro" id="IPR013325">
    <property type="entry name" value="RNA_pol_sigma_r2"/>
</dbReference>
<evidence type="ECO:0000259" key="1">
    <source>
        <dbReference type="Pfam" id="PF04542"/>
    </source>
</evidence>
<name>A0A6N8U072_9STAP</name>
<dbReference type="GO" id="GO:0003700">
    <property type="term" value="F:DNA-binding transcription factor activity"/>
    <property type="evidence" value="ECO:0007669"/>
    <property type="project" value="InterPro"/>
</dbReference>
<protein>
    <recommendedName>
        <fullName evidence="1">RNA polymerase sigma-70 region 2 domain-containing protein</fullName>
    </recommendedName>
</protein>
<dbReference type="GO" id="GO:0006352">
    <property type="term" value="P:DNA-templated transcription initiation"/>
    <property type="evidence" value="ECO:0007669"/>
    <property type="project" value="InterPro"/>
</dbReference>
<evidence type="ECO:0000313" key="3">
    <source>
        <dbReference type="Proteomes" id="UP000436284"/>
    </source>
</evidence>
<dbReference type="Gene3D" id="1.10.1740.10">
    <property type="match status" value="1"/>
</dbReference>
<evidence type="ECO:0000313" key="2">
    <source>
        <dbReference type="EMBL" id="MXQ51464.1"/>
    </source>
</evidence>